<reference evidence="1 2" key="1">
    <citation type="submission" date="2015-10" db="EMBL/GenBank/DDBJ databases">
        <title>Transcriptomic analysis of a linuron degrading triple-species bacterial consortium.</title>
        <authorList>
            <person name="Albers P."/>
        </authorList>
    </citation>
    <scope>NUCLEOTIDE SEQUENCE [LARGE SCALE GENOMIC DNA]</scope>
    <source>
        <strain evidence="1 2">WDL6</strain>
    </source>
</reference>
<protein>
    <submittedName>
        <fullName evidence="1">Uncharacterized protein</fullName>
    </submittedName>
</protein>
<dbReference type="Proteomes" id="UP000059074">
    <property type="component" value="Unassembled WGS sequence"/>
</dbReference>
<evidence type="ECO:0000313" key="1">
    <source>
        <dbReference type="EMBL" id="KWT72001.1"/>
    </source>
</evidence>
<dbReference type="PATRIC" id="fig|121290.4.peg.2932"/>
<sequence>MSALQSLPITEMLQRGSIHEVDVLRLKSAFHHDSAITADEAEALFALNETCQSQHSTWDGFYVEALTDYVVAQVLPEGYLTADEAHRFFKRISSEGFVERKTDLDLLVNVLTKSRWSPVSLSCAALNQVKHAVTTGSGPLRAAYPGESGTIRESEVELVRRILYAFGGDGAVPITQAEADVLFEINEQICEPQANAAWMDLFVKALTNVAMACSGQAVPTREESLRRDPWLMEATGELSQLALLSAMVSASLKGVRSGYREQSSEERALMRLEMQRIEIITNEEIVAADAAWLCGRIGRRGRLTASEAALVAYLSQESRKIHPELQAKVQRLAEAA</sequence>
<proteinExistence type="predicted"/>
<organism evidence="1 2">
    <name type="scientific">Hyphomicrobium sulfonivorans</name>
    <dbReference type="NCBI Taxonomy" id="121290"/>
    <lineage>
        <taxon>Bacteria</taxon>
        <taxon>Pseudomonadati</taxon>
        <taxon>Pseudomonadota</taxon>
        <taxon>Alphaproteobacteria</taxon>
        <taxon>Hyphomicrobiales</taxon>
        <taxon>Hyphomicrobiaceae</taxon>
        <taxon>Hyphomicrobium</taxon>
    </lineage>
</organism>
<dbReference type="EMBL" id="LMTR01000015">
    <property type="protein sequence ID" value="KWT72001.1"/>
    <property type="molecule type" value="Genomic_DNA"/>
</dbReference>
<gene>
    <name evidence="1" type="ORF">APY04_0284</name>
</gene>
<dbReference type="RefSeq" id="WP_068459078.1">
    <property type="nucleotide sequence ID" value="NZ_LMTR01000015.1"/>
</dbReference>
<keyword evidence="2" id="KW-1185">Reference proteome</keyword>
<name>A0A109BNN8_HYPSL</name>
<accession>A0A109BNN8</accession>
<dbReference type="AlphaFoldDB" id="A0A109BNN8"/>
<comment type="caution">
    <text evidence="1">The sequence shown here is derived from an EMBL/GenBank/DDBJ whole genome shotgun (WGS) entry which is preliminary data.</text>
</comment>
<evidence type="ECO:0000313" key="2">
    <source>
        <dbReference type="Proteomes" id="UP000059074"/>
    </source>
</evidence>
<dbReference type="OrthoDB" id="7628592at2"/>
<dbReference type="STRING" id="121290.APY04_0284"/>